<dbReference type="Gene3D" id="3.40.720.10">
    <property type="entry name" value="Alkaline Phosphatase, subunit A"/>
    <property type="match status" value="1"/>
</dbReference>
<evidence type="ECO:0000256" key="2">
    <source>
        <dbReference type="ARBA" id="ARBA00022723"/>
    </source>
</evidence>
<evidence type="ECO:0000313" key="6">
    <source>
        <dbReference type="Proteomes" id="UP000317371"/>
    </source>
</evidence>
<comment type="similarity">
    <text evidence="1">Belongs to the sulfatase family.</text>
</comment>
<dbReference type="PANTHER" id="PTHR45953">
    <property type="entry name" value="IDURONATE 2-SULFATASE"/>
    <property type="match status" value="1"/>
</dbReference>
<gene>
    <name evidence="5" type="ORF">FKZ61_07880</name>
</gene>
<proteinExistence type="inferred from homology"/>
<reference evidence="5 6" key="1">
    <citation type="submission" date="2019-06" db="EMBL/GenBank/DDBJ databases">
        <title>Genome sequence of Litorilinea aerophila BAA-2444.</title>
        <authorList>
            <person name="Maclea K.S."/>
            <person name="Maurais E.G."/>
            <person name="Iannazzi L.C."/>
        </authorList>
    </citation>
    <scope>NUCLEOTIDE SEQUENCE [LARGE SCALE GENOMIC DNA]</scope>
    <source>
        <strain evidence="5 6">ATCC BAA-2444</strain>
    </source>
</reference>
<dbReference type="EMBL" id="VIGC01000008">
    <property type="protein sequence ID" value="TQE96398.1"/>
    <property type="molecule type" value="Genomic_DNA"/>
</dbReference>
<dbReference type="SUPFAM" id="SSF53649">
    <property type="entry name" value="Alkaline phosphatase-like"/>
    <property type="match status" value="1"/>
</dbReference>
<feature type="domain" description="Sulfatase N-terminal" evidence="4">
    <location>
        <begin position="5"/>
        <end position="374"/>
    </location>
</feature>
<dbReference type="RefSeq" id="WP_141609543.1">
    <property type="nucleotide sequence ID" value="NZ_VIGC02000008.1"/>
</dbReference>
<name>A0A540VI01_9CHLR</name>
<evidence type="ECO:0000256" key="3">
    <source>
        <dbReference type="ARBA" id="ARBA00022801"/>
    </source>
</evidence>
<dbReference type="GO" id="GO:0016740">
    <property type="term" value="F:transferase activity"/>
    <property type="evidence" value="ECO:0007669"/>
    <property type="project" value="UniProtKB-KW"/>
</dbReference>
<keyword evidence="5" id="KW-0808">Transferase</keyword>
<dbReference type="InParanoid" id="A0A540VI01"/>
<dbReference type="Proteomes" id="UP000317371">
    <property type="component" value="Unassembled WGS sequence"/>
</dbReference>
<dbReference type="InterPro" id="IPR017850">
    <property type="entry name" value="Alkaline_phosphatase_core_sf"/>
</dbReference>
<dbReference type="InterPro" id="IPR000917">
    <property type="entry name" value="Sulfatase_N"/>
</dbReference>
<comment type="caution">
    <text evidence="5">The sequence shown here is derived from an EMBL/GenBank/DDBJ whole genome shotgun (WGS) entry which is preliminary data.</text>
</comment>
<dbReference type="AlphaFoldDB" id="A0A540VI01"/>
<evidence type="ECO:0000313" key="5">
    <source>
        <dbReference type="EMBL" id="TQE96398.1"/>
    </source>
</evidence>
<dbReference type="GO" id="GO:0005737">
    <property type="term" value="C:cytoplasm"/>
    <property type="evidence" value="ECO:0007669"/>
    <property type="project" value="TreeGrafter"/>
</dbReference>
<organism evidence="5 6">
    <name type="scientific">Litorilinea aerophila</name>
    <dbReference type="NCBI Taxonomy" id="1204385"/>
    <lineage>
        <taxon>Bacteria</taxon>
        <taxon>Bacillati</taxon>
        <taxon>Chloroflexota</taxon>
        <taxon>Caldilineae</taxon>
        <taxon>Caldilineales</taxon>
        <taxon>Caldilineaceae</taxon>
        <taxon>Litorilinea</taxon>
    </lineage>
</organism>
<protein>
    <submittedName>
        <fullName evidence="5">Sulfatase-like hydrolase/transferase</fullName>
    </submittedName>
</protein>
<dbReference type="GO" id="GO:0046872">
    <property type="term" value="F:metal ion binding"/>
    <property type="evidence" value="ECO:0007669"/>
    <property type="project" value="UniProtKB-KW"/>
</dbReference>
<sequence>MNQHNVLFILTDQWRHNALGFCGDPLAHTPNLDRLAAGASFFRHAFTSVPLCSPARGCLLTGRWPHQSGMEDNVGVGASQQAGLSAEVRTWLEAARDHGYRVGYFGKWHLGHPGPSERGAQYIAEPADLQGAEGGKEAARATESGELRSPFREQWLADVARRRPDSFPPFYETLPGTMEETQTGQVSAAAVRFLQEAASDSRPWFLTVSFRGPHFPHAVPEPYASLIDSAKVPLPENLYDDFRQKPWFQNRIWWPCHDTAHLDEEAWRKTSAAYYGMIAMLDEAIGRVLNAVAAADGGRPTTILFASDHGEMLGAHGRFDKGPYFYDEVMRIPLLIRPGEVGLPAREGSGQQPRWRDEYVSILDLGATLFSLAGETPQIPGRDLMPLVHGEWTGPWPQEAFGWYNYYNGHSFVMRSIRTPAYKYVFAPQAVDELYDLQADPGELVNLASDPAHASKVTELRQRLFAWMMQEGDPLLEQWQELPPAGTLVDRLRAGSLI</sequence>
<dbReference type="GO" id="GO:0008484">
    <property type="term" value="F:sulfuric ester hydrolase activity"/>
    <property type="evidence" value="ECO:0007669"/>
    <property type="project" value="TreeGrafter"/>
</dbReference>
<keyword evidence="2" id="KW-0479">Metal-binding</keyword>
<dbReference type="InterPro" id="IPR024607">
    <property type="entry name" value="Sulfatase_CS"/>
</dbReference>
<evidence type="ECO:0000259" key="4">
    <source>
        <dbReference type="Pfam" id="PF00884"/>
    </source>
</evidence>
<accession>A0A540VI01</accession>
<evidence type="ECO:0000256" key="1">
    <source>
        <dbReference type="ARBA" id="ARBA00008779"/>
    </source>
</evidence>
<keyword evidence="6" id="KW-1185">Reference proteome</keyword>
<dbReference type="PROSITE" id="PS00523">
    <property type="entry name" value="SULFATASE_1"/>
    <property type="match status" value="1"/>
</dbReference>
<keyword evidence="3 5" id="KW-0378">Hydrolase</keyword>
<dbReference type="OrthoDB" id="9762324at2"/>
<dbReference type="Pfam" id="PF00884">
    <property type="entry name" value="Sulfatase"/>
    <property type="match status" value="1"/>
</dbReference>
<dbReference type="PANTHER" id="PTHR45953:SF1">
    <property type="entry name" value="IDURONATE 2-SULFATASE"/>
    <property type="match status" value="1"/>
</dbReference>